<gene>
    <name evidence="11" type="ORF">MKK02DRAFT_30975</name>
</gene>
<comment type="similarity">
    <text evidence="2">Belongs to the ABC transporter superfamily. ABCB family. Multidrug resistance exporter (TC 3.A.1.201) subfamily.</text>
</comment>
<feature type="domain" description="ABC transmembrane type-1" evidence="10">
    <location>
        <begin position="63"/>
        <end position="350"/>
    </location>
</feature>
<feature type="transmembrane region" description="Helical" evidence="8">
    <location>
        <begin position="900"/>
        <end position="921"/>
    </location>
</feature>
<dbReference type="InterPro" id="IPR003593">
    <property type="entry name" value="AAA+_ATPase"/>
</dbReference>
<evidence type="ECO:0000256" key="1">
    <source>
        <dbReference type="ARBA" id="ARBA00004141"/>
    </source>
</evidence>
<dbReference type="GeneID" id="77727389"/>
<feature type="transmembrane region" description="Helical" evidence="8">
    <location>
        <begin position="871"/>
        <end position="894"/>
    </location>
</feature>
<keyword evidence="4" id="KW-0547">Nucleotide-binding</keyword>
<dbReference type="CDD" id="cd03249">
    <property type="entry name" value="ABC_MTABC3_MDL1_MDL2"/>
    <property type="match status" value="1"/>
</dbReference>
<dbReference type="CDD" id="cd18577">
    <property type="entry name" value="ABC_6TM_Pgp_ABCB1_D1_like"/>
    <property type="match status" value="1"/>
</dbReference>
<feature type="transmembrane region" description="Helical" evidence="8">
    <location>
        <begin position="330"/>
        <end position="354"/>
    </location>
</feature>
<feature type="transmembrane region" description="Helical" evidence="8">
    <location>
        <begin position="754"/>
        <end position="776"/>
    </location>
</feature>
<name>A0AA38H439_9TREE</name>
<dbReference type="Pfam" id="PF00005">
    <property type="entry name" value="ABC_tran"/>
    <property type="match status" value="3"/>
</dbReference>
<dbReference type="SUPFAM" id="SSF52540">
    <property type="entry name" value="P-loop containing nucleoside triphosphate hydrolases"/>
    <property type="match status" value="2"/>
</dbReference>
<keyword evidence="3 8" id="KW-0812">Transmembrane</keyword>
<keyword evidence="11" id="KW-0378">Hydrolase</keyword>
<dbReference type="PANTHER" id="PTHR43394:SF1">
    <property type="entry name" value="ATP-BINDING CASSETTE SUB-FAMILY B MEMBER 10, MITOCHONDRIAL"/>
    <property type="match status" value="1"/>
</dbReference>
<dbReference type="InterPro" id="IPR003439">
    <property type="entry name" value="ABC_transporter-like_ATP-bd"/>
</dbReference>
<dbReference type="PROSITE" id="PS50929">
    <property type="entry name" value="ABC_TM1F"/>
    <property type="match status" value="2"/>
</dbReference>
<proteinExistence type="inferred from homology"/>
<sequence length="1319" mass="144041">MTELNSPTSIEKGENLTALARPLTRHTSALPDVLYLLSFAPPCPSPFRSPLDFVRHPIVMICIGIPCAIISGVCMPAFDIVLGHWTNQLRGEGVTAQSIEEAGNFAGWLMTVVGVAFVITFATFMACFSMAGAKLSNLLREKYLAAIVIQDQAFFDRIGPGEIVSRASKDINMIRTGLGERLGYLLWSMSIIIASLISAFIAAARVAGVLLALVPFTVIIFTGLGWWTERASRTVDILDGRASSLIEQILSSVRISQSFNMGDRLLLKLENDMLGPLRRMSRKKSAVKAIEFAAAFGAGFLVYCLSFWYGGIAVQDGYPIGNVLTVFYNYVNVFFTFAGVVPHLLASTQAIHAIRNLRLQIERQPPIDVRDTSGLQLDERGPWEPSFELKDVTFAYPSRPTQKALDGLSLHVQPGKFTALVGPSGSGKSTLASLLLRLYDPATASILTDADRKVIKTFQVDGNEAAIDADVLAEEEKRVVGSGSIDFAGKDIRDYNVKWLRSQVAVVLQNPQLVSGTVFDNVAVGLTGTELEYRADIDGAFDASDEKKGKMAMIRERVEEALRKAQAWDFVQELPKGMNTKVAGGRTGVLSGGQVQRVALARALVRRPRCLLLDEATSAVSADTELKIQEALVEEQTSRGMTLIVIAHRLSTIVSADRIYVMVAGQARHYGTYDELMDPECPDQTFRNMALVKQPAHVVKASPTSLATSTRTLSAAPKPTSDEKMPVIPQEERTKPLPPAMTSVKQAFKHNTSLLLIGLACGIIGGAAWVVAAWLFGRGVADFGIPDLSAMRAATNRWSLWFLILTIGTFVVLGFHAFGLELSGERIVSEYRREAVRALMKQDIAYFEGEHTGSGSLTAAAAHHPSNVGNVVGLILGQFISSMTNFIGVIILGFSLNWRLAVMILPALAVASGFGYVNFVCQKIFDKGLNNDIDAQSAFVSESANSIQLLAALTREAETVRQFNLRYTSQPIRSKWLILSGVSLGISMGVLQFFGGLIFFWGSQLLARDQTSIANLFTVIEAVIVAVYVAAKVFTYTGDFARMRNSLDVIQGWLEREPQLAILPPSTPLEPGSFLEGIEFKNVSLRYPSRPDVMALNDVSFRMEPSKAYAFCGTSGAGKSSILAVLQRFYDISSGSVCLDGRDIRTIDPKVLRTEMGYVSQEPILFEETVRWNLVAGAIDPESVTQSQLEWACQQACILDFVKSLPDGFDTDLGLKGGQLSGGQRQRLCIARALIRQPRILLLDEATSALDGRSEAHVQEALDNASRGRLTVTIAHRLSTIRKADTIFVMDQGQIVEIGTHDELVKLNGRYYELVQAQL</sequence>
<feature type="domain" description="ABC transporter" evidence="9">
    <location>
        <begin position="387"/>
        <end position="689"/>
    </location>
</feature>
<keyword evidence="7 8" id="KW-0472">Membrane</keyword>
<feature type="transmembrane region" description="Helical" evidence="8">
    <location>
        <begin position="209"/>
        <end position="227"/>
    </location>
</feature>
<evidence type="ECO:0000256" key="8">
    <source>
        <dbReference type="SAM" id="Phobius"/>
    </source>
</evidence>
<feature type="transmembrane region" description="Helical" evidence="8">
    <location>
        <begin position="105"/>
        <end position="133"/>
    </location>
</feature>
<dbReference type="EMBL" id="JAKWFO010000016">
    <property type="protein sequence ID" value="KAI9632019.1"/>
    <property type="molecule type" value="Genomic_DNA"/>
</dbReference>
<comment type="subcellular location">
    <subcellularLocation>
        <location evidence="1">Membrane</location>
        <topology evidence="1">Multi-pass membrane protein</topology>
    </subcellularLocation>
</comment>
<dbReference type="CDD" id="cd18578">
    <property type="entry name" value="ABC_6TM_Pgp_ABCB1_D2_like"/>
    <property type="match status" value="1"/>
</dbReference>
<dbReference type="Gene3D" id="1.20.1560.10">
    <property type="entry name" value="ABC transporter type 1, transmembrane domain"/>
    <property type="match status" value="1"/>
</dbReference>
<feature type="transmembrane region" description="Helical" evidence="8">
    <location>
        <begin position="289"/>
        <end position="310"/>
    </location>
</feature>
<protein>
    <submittedName>
        <fullName evidence="11">P-loop containing nucleoside triphosphate hydrolase protein</fullName>
    </submittedName>
</protein>
<dbReference type="InterPro" id="IPR017871">
    <property type="entry name" value="ABC_transporter-like_CS"/>
</dbReference>
<feature type="transmembrane region" description="Helical" evidence="8">
    <location>
        <begin position="58"/>
        <end position="85"/>
    </location>
</feature>
<dbReference type="SMART" id="SM00382">
    <property type="entry name" value="AAA"/>
    <property type="match status" value="2"/>
</dbReference>
<feature type="transmembrane region" description="Helical" evidence="8">
    <location>
        <begin position="182"/>
        <end position="203"/>
    </location>
</feature>
<dbReference type="GO" id="GO:0005743">
    <property type="term" value="C:mitochondrial inner membrane"/>
    <property type="evidence" value="ECO:0007669"/>
    <property type="project" value="TreeGrafter"/>
</dbReference>
<keyword evidence="6 8" id="KW-1133">Transmembrane helix</keyword>
<keyword evidence="5" id="KW-0067">ATP-binding</keyword>
<feature type="domain" description="ABC transporter" evidence="9">
    <location>
        <begin position="1078"/>
        <end position="1317"/>
    </location>
</feature>
<dbReference type="GO" id="GO:0090374">
    <property type="term" value="P:oligopeptide export from mitochondrion"/>
    <property type="evidence" value="ECO:0007669"/>
    <property type="project" value="TreeGrafter"/>
</dbReference>
<evidence type="ECO:0000259" key="10">
    <source>
        <dbReference type="PROSITE" id="PS50929"/>
    </source>
</evidence>
<dbReference type="RefSeq" id="XP_052941796.1">
    <property type="nucleotide sequence ID" value="XM_053088184.1"/>
</dbReference>
<dbReference type="PROSITE" id="PS00211">
    <property type="entry name" value="ABC_TRANSPORTER_1"/>
    <property type="match status" value="1"/>
</dbReference>
<keyword evidence="12" id="KW-1185">Reference proteome</keyword>
<evidence type="ECO:0000259" key="9">
    <source>
        <dbReference type="PROSITE" id="PS50893"/>
    </source>
</evidence>
<dbReference type="SUPFAM" id="SSF90123">
    <property type="entry name" value="ABC transporter transmembrane region"/>
    <property type="match status" value="2"/>
</dbReference>
<evidence type="ECO:0000313" key="11">
    <source>
        <dbReference type="EMBL" id="KAI9632019.1"/>
    </source>
</evidence>
<dbReference type="PANTHER" id="PTHR43394">
    <property type="entry name" value="ATP-DEPENDENT PERMEASE MDL1, MITOCHONDRIAL"/>
    <property type="match status" value="1"/>
</dbReference>
<dbReference type="GO" id="GO:0005524">
    <property type="term" value="F:ATP binding"/>
    <property type="evidence" value="ECO:0007669"/>
    <property type="project" value="UniProtKB-KW"/>
</dbReference>
<dbReference type="PROSITE" id="PS50893">
    <property type="entry name" value="ABC_TRANSPORTER_2"/>
    <property type="match status" value="2"/>
</dbReference>
<dbReference type="InterPro" id="IPR036640">
    <property type="entry name" value="ABC1_TM_sf"/>
</dbReference>
<comment type="caution">
    <text evidence="11">The sequence shown here is derived from an EMBL/GenBank/DDBJ whole genome shotgun (WGS) entry which is preliminary data.</text>
</comment>
<evidence type="ECO:0000256" key="5">
    <source>
        <dbReference type="ARBA" id="ARBA00022840"/>
    </source>
</evidence>
<feature type="transmembrane region" description="Helical" evidence="8">
    <location>
        <begin position="976"/>
        <end position="1001"/>
    </location>
</feature>
<dbReference type="Gene3D" id="3.40.50.300">
    <property type="entry name" value="P-loop containing nucleotide triphosphate hydrolases"/>
    <property type="match status" value="2"/>
</dbReference>
<evidence type="ECO:0000256" key="4">
    <source>
        <dbReference type="ARBA" id="ARBA00022741"/>
    </source>
</evidence>
<reference evidence="11" key="1">
    <citation type="journal article" date="2022" name="G3 (Bethesda)">
        <title>High quality genome of the basidiomycete yeast Dioszegia hungarica PDD-24b-2 isolated from cloud water.</title>
        <authorList>
            <person name="Jarrige D."/>
            <person name="Haridas S."/>
            <person name="Bleykasten-Grosshans C."/>
            <person name="Joly M."/>
            <person name="Nadalig T."/>
            <person name="Sancelme M."/>
            <person name="Vuilleumier S."/>
            <person name="Grigoriev I.V."/>
            <person name="Amato P."/>
            <person name="Bringel F."/>
        </authorList>
    </citation>
    <scope>NUCLEOTIDE SEQUENCE</scope>
    <source>
        <strain evidence="11">PDD-24b-2</strain>
    </source>
</reference>
<dbReference type="InterPro" id="IPR011527">
    <property type="entry name" value="ABC1_TM_dom"/>
</dbReference>
<accession>A0AA38H439</accession>
<organism evidence="11 12">
    <name type="scientific">Dioszegia hungarica</name>
    <dbReference type="NCBI Taxonomy" id="4972"/>
    <lineage>
        <taxon>Eukaryota</taxon>
        <taxon>Fungi</taxon>
        <taxon>Dikarya</taxon>
        <taxon>Basidiomycota</taxon>
        <taxon>Agaricomycotina</taxon>
        <taxon>Tremellomycetes</taxon>
        <taxon>Tremellales</taxon>
        <taxon>Bulleribasidiaceae</taxon>
        <taxon>Dioszegia</taxon>
    </lineage>
</organism>
<evidence type="ECO:0000256" key="6">
    <source>
        <dbReference type="ARBA" id="ARBA00022989"/>
    </source>
</evidence>
<evidence type="ECO:0000313" key="12">
    <source>
        <dbReference type="Proteomes" id="UP001164286"/>
    </source>
</evidence>
<feature type="domain" description="ABC transmembrane type-1" evidence="10">
    <location>
        <begin position="756"/>
        <end position="1042"/>
    </location>
</feature>
<dbReference type="GO" id="GO:0016887">
    <property type="term" value="F:ATP hydrolysis activity"/>
    <property type="evidence" value="ECO:0007669"/>
    <property type="project" value="InterPro"/>
</dbReference>
<dbReference type="Pfam" id="PF00664">
    <property type="entry name" value="ABC_membrane"/>
    <property type="match status" value="2"/>
</dbReference>
<feature type="transmembrane region" description="Helical" evidence="8">
    <location>
        <begin position="798"/>
        <end position="818"/>
    </location>
</feature>
<evidence type="ECO:0000256" key="7">
    <source>
        <dbReference type="ARBA" id="ARBA00023136"/>
    </source>
</evidence>
<feature type="transmembrane region" description="Helical" evidence="8">
    <location>
        <begin position="1013"/>
        <end position="1034"/>
    </location>
</feature>
<dbReference type="InterPro" id="IPR027417">
    <property type="entry name" value="P-loop_NTPase"/>
</dbReference>
<dbReference type="InterPro" id="IPR039421">
    <property type="entry name" value="Type_1_exporter"/>
</dbReference>
<dbReference type="GO" id="GO:0015421">
    <property type="term" value="F:ABC-type oligopeptide transporter activity"/>
    <property type="evidence" value="ECO:0007669"/>
    <property type="project" value="TreeGrafter"/>
</dbReference>
<evidence type="ECO:0000256" key="3">
    <source>
        <dbReference type="ARBA" id="ARBA00022692"/>
    </source>
</evidence>
<dbReference type="FunFam" id="3.40.50.300:FF:000913">
    <property type="entry name" value="ABC multidrug transporter SitT"/>
    <property type="match status" value="1"/>
</dbReference>
<evidence type="ECO:0000256" key="2">
    <source>
        <dbReference type="ARBA" id="ARBA00007577"/>
    </source>
</evidence>
<dbReference type="Proteomes" id="UP001164286">
    <property type="component" value="Unassembled WGS sequence"/>
</dbReference>